<evidence type="ECO:0000256" key="6">
    <source>
        <dbReference type="ARBA" id="ARBA00034115"/>
    </source>
</evidence>
<reference evidence="15" key="1">
    <citation type="journal article" date="2023" name="IMA Fungus">
        <title>Comparative genomic study of the Penicillium genus elucidates a diverse pangenome and 15 lateral gene transfer events.</title>
        <authorList>
            <person name="Petersen C."/>
            <person name="Sorensen T."/>
            <person name="Nielsen M.R."/>
            <person name="Sondergaard T.E."/>
            <person name="Sorensen J.L."/>
            <person name="Fitzpatrick D.A."/>
            <person name="Frisvad J.C."/>
            <person name="Nielsen K.L."/>
        </authorList>
    </citation>
    <scope>NUCLEOTIDE SEQUENCE</scope>
    <source>
        <strain evidence="15">IBT 17514</strain>
    </source>
</reference>
<dbReference type="InterPro" id="IPR002433">
    <property type="entry name" value="Orn_de-COase"/>
</dbReference>
<evidence type="ECO:0000256" key="7">
    <source>
        <dbReference type="ARBA" id="ARBA00034138"/>
    </source>
</evidence>
<comment type="catalytic activity">
    <reaction evidence="9">
        <text>L-ornithine + H(+) = putrescine + CO2</text>
        <dbReference type="Rhea" id="RHEA:22964"/>
        <dbReference type="ChEBI" id="CHEBI:15378"/>
        <dbReference type="ChEBI" id="CHEBI:16526"/>
        <dbReference type="ChEBI" id="CHEBI:46911"/>
        <dbReference type="ChEBI" id="CHEBI:326268"/>
        <dbReference type="EC" id="4.1.1.17"/>
    </reaction>
</comment>
<dbReference type="EC" id="4.1.1.17" evidence="7"/>
<evidence type="ECO:0000259" key="14">
    <source>
        <dbReference type="Pfam" id="PF02784"/>
    </source>
</evidence>
<keyword evidence="5" id="KW-0456">Lyase</keyword>
<feature type="chain" id="PRO_5041919764" description="ornithine decarboxylase" evidence="12">
    <location>
        <begin position="19"/>
        <end position="451"/>
    </location>
</feature>
<dbReference type="PRINTS" id="PR01182">
    <property type="entry name" value="ORNDCRBXLASE"/>
</dbReference>
<dbReference type="FunFam" id="3.20.20.10:FF:000005">
    <property type="entry name" value="Ornithine decarboxylase"/>
    <property type="match status" value="1"/>
</dbReference>
<comment type="caution">
    <text evidence="15">The sequence shown here is derived from an EMBL/GenBank/DDBJ whole genome shotgun (WGS) entry which is preliminary data.</text>
</comment>
<dbReference type="CDD" id="cd00622">
    <property type="entry name" value="PLPDE_III_ODC"/>
    <property type="match status" value="1"/>
</dbReference>
<keyword evidence="4 10" id="KW-0663">Pyridoxal phosphate</keyword>
<evidence type="ECO:0000256" key="9">
    <source>
        <dbReference type="ARBA" id="ARBA00049127"/>
    </source>
</evidence>
<evidence type="ECO:0000259" key="13">
    <source>
        <dbReference type="Pfam" id="PF00278"/>
    </source>
</evidence>
<evidence type="ECO:0000256" key="4">
    <source>
        <dbReference type="ARBA" id="ARBA00022898"/>
    </source>
</evidence>
<dbReference type="SUPFAM" id="SSF51419">
    <property type="entry name" value="PLP-binding barrel"/>
    <property type="match status" value="1"/>
</dbReference>
<dbReference type="Gene3D" id="3.20.20.10">
    <property type="entry name" value="Alanine racemase"/>
    <property type="match status" value="1"/>
</dbReference>
<dbReference type="InterPro" id="IPR009006">
    <property type="entry name" value="Ala_racemase/Decarboxylase_C"/>
</dbReference>
<feature type="modified residue" description="N6-(pyridoxal phosphate)lysine" evidence="10">
    <location>
        <position position="117"/>
    </location>
</feature>
<dbReference type="PROSITE" id="PS00878">
    <property type="entry name" value="ODR_DC_2_1"/>
    <property type="match status" value="1"/>
</dbReference>
<comment type="subunit">
    <text evidence="8">Homodimer. Only the dimer is catalytically active, as the active sites are constructed of residues from both monomers.</text>
</comment>
<dbReference type="InterPro" id="IPR022643">
    <property type="entry name" value="De-COase2_C"/>
</dbReference>
<comment type="pathway">
    <text evidence="6">Amine and polyamine biosynthesis; putrescine biosynthesis via L-ornithine pathway; putrescine from L-ornithine: step 1/1.</text>
</comment>
<keyword evidence="16" id="KW-1185">Reference proteome</keyword>
<dbReference type="EMBL" id="JAQJAN010000012">
    <property type="protein sequence ID" value="KAJ5716517.1"/>
    <property type="molecule type" value="Genomic_DNA"/>
</dbReference>
<dbReference type="InterPro" id="IPR022644">
    <property type="entry name" value="De-COase2_N"/>
</dbReference>
<comment type="similarity">
    <text evidence="2 11">Belongs to the Orn/Lys/Arg decarboxylase class-II family.</text>
</comment>
<dbReference type="GO" id="GO:0005737">
    <property type="term" value="C:cytoplasm"/>
    <property type="evidence" value="ECO:0007669"/>
    <property type="project" value="TreeGrafter"/>
</dbReference>
<keyword evidence="3" id="KW-0210">Decarboxylase</keyword>
<dbReference type="InterPro" id="IPR022653">
    <property type="entry name" value="De-COase2_pyr-phos_BS"/>
</dbReference>
<evidence type="ECO:0000256" key="11">
    <source>
        <dbReference type="RuleBase" id="RU003737"/>
    </source>
</evidence>
<dbReference type="GO" id="GO:0033387">
    <property type="term" value="P:putrescine biosynthetic process from arginine, via ornithine"/>
    <property type="evidence" value="ECO:0007669"/>
    <property type="project" value="TreeGrafter"/>
</dbReference>
<organism evidence="15 16">
    <name type="scientific">Penicillium malachiteum</name>
    <dbReference type="NCBI Taxonomy" id="1324776"/>
    <lineage>
        <taxon>Eukaryota</taxon>
        <taxon>Fungi</taxon>
        <taxon>Dikarya</taxon>
        <taxon>Ascomycota</taxon>
        <taxon>Pezizomycotina</taxon>
        <taxon>Eurotiomycetes</taxon>
        <taxon>Eurotiomycetidae</taxon>
        <taxon>Eurotiales</taxon>
        <taxon>Aspergillaceae</taxon>
        <taxon>Penicillium</taxon>
    </lineage>
</organism>
<sequence length="451" mass="49748">MHLKNLPTSPILLARIFAAIVDLFPLPFPNFTSVPILVQKTITATSSKGIPPDRTYVNLTPEELIDLAIQRHLARINRRGLVGGDESFFVVDLGQVTRQHRRWMQGLPGVQPYYAIKCNSDPTLIKSLAEHGTGFDCASIEEMRTVLNLGIDPSRILFANPCKSAASLVFARQVGILRTTFDNLDELDTITMNMPEAQLLLRIYANDDSALICFGEKFGAPLDTTRDLLVRARELGLEVVGVSFHVGTGAKNATAFSNAIHHASHVFNQAISLGFTPRILDIGGGFEDSSFECISSHILSSIRSAFPEGVTTIAEPGRFYARSAYTLVSRVIARRRQMGAALESGLPDMLYQNDGVYGSFMNVIMEKEVMVPVLVRNAHKQSRTAIRDDTCEDEKTYRYSVWGPTCDAIDCVTKEAMFGVDVKIGDWLKYSNMGGMSPFGARLSSYDADCF</sequence>
<evidence type="ECO:0000256" key="12">
    <source>
        <dbReference type="SAM" id="SignalP"/>
    </source>
</evidence>
<evidence type="ECO:0000256" key="2">
    <source>
        <dbReference type="ARBA" id="ARBA00008872"/>
    </source>
</evidence>
<comment type="cofactor">
    <cofactor evidence="1 10">
        <name>pyridoxal 5'-phosphate</name>
        <dbReference type="ChEBI" id="CHEBI:597326"/>
    </cofactor>
</comment>
<name>A0AAD6MTU8_9EURO</name>
<dbReference type="AlphaFoldDB" id="A0AAD6MTU8"/>
<accession>A0AAD6MTU8</accession>
<dbReference type="Proteomes" id="UP001215712">
    <property type="component" value="Unassembled WGS sequence"/>
</dbReference>
<evidence type="ECO:0000256" key="10">
    <source>
        <dbReference type="PIRSR" id="PIRSR600183-50"/>
    </source>
</evidence>
<proteinExistence type="inferred from homology"/>
<feature type="signal peptide" evidence="12">
    <location>
        <begin position="1"/>
        <end position="18"/>
    </location>
</feature>
<gene>
    <name evidence="15" type="ORF">N7493_008428</name>
</gene>
<feature type="active site" description="Proton donor" evidence="10">
    <location>
        <position position="406"/>
    </location>
</feature>
<evidence type="ECO:0000256" key="3">
    <source>
        <dbReference type="ARBA" id="ARBA00022793"/>
    </source>
</evidence>
<feature type="domain" description="Orn/DAP/Arg decarboxylase 2 N-terminal" evidence="14">
    <location>
        <begin position="93"/>
        <end position="321"/>
    </location>
</feature>
<dbReference type="Gene3D" id="2.40.37.10">
    <property type="entry name" value="Lyase, Ornithine Decarboxylase, Chain A, domain 1"/>
    <property type="match status" value="1"/>
</dbReference>
<dbReference type="SUPFAM" id="SSF50621">
    <property type="entry name" value="Alanine racemase C-terminal domain-like"/>
    <property type="match status" value="1"/>
</dbReference>
<reference evidence="15" key="2">
    <citation type="submission" date="2023-01" db="EMBL/GenBank/DDBJ databases">
        <authorList>
            <person name="Petersen C."/>
        </authorList>
    </citation>
    <scope>NUCLEOTIDE SEQUENCE</scope>
    <source>
        <strain evidence="15">IBT 17514</strain>
    </source>
</reference>
<evidence type="ECO:0000256" key="1">
    <source>
        <dbReference type="ARBA" id="ARBA00001933"/>
    </source>
</evidence>
<dbReference type="Pfam" id="PF00278">
    <property type="entry name" value="Orn_DAP_Arg_deC"/>
    <property type="match status" value="1"/>
</dbReference>
<evidence type="ECO:0000256" key="8">
    <source>
        <dbReference type="ARBA" id="ARBA00046672"/>
    </source>
</evidence>
<dbReference type="PANTHER" id="PTHR11482:SF6">
    <property type="entry name" value="ORNITHINE DECARBOXYLASE 1-RELATED"/>
    <property type="match status" value="1"/>
</dbReference>
<dbReference type="PRINTS" id="PR01179">
    <property type="entry name" value="ODADCRBXLASE"/>
</dbReference>
<feature type="domain" description="Orn/DAP/Arg decarboxylase 2 C-terminal" evidence="13">
    <location>
        <begin position="90"/>
        <end position="434"/>
    </location>
</feature>
<dbReference type="Pfam" id="PF02784">
    <property type="entry name" value="Orn_Arg_deC_N"/>
    <property type="match status" value="1"/>
</dbReference>
<evidence type="ECO:0000256" key="5">
    <source>
        <dbReference type="ARBA" id="ARBA00023239"/>
    </source>
</evidence>
<dbReference type="PANTHER" id="PTHR11482">
    <property type="entry name" value="ARGININE/DIAMINOPIMELATE/ORNITHINE DECARBOXYLASE"/>
    <property type="match status" value="1"/>
</dbReference>
<keyword evidence="12" id="KW-0732">Signal</keyword>
<evidence type="ECO:0000313" key="16">
    <source>
        <dbReference type="Proteomes" id="UP001215712"/>
    </source>
</evidence>
<protein>
    <recommendedName>
        <fullName evidence="7">ornithine decarboxylase</fullName>
        <ecNumber evidence="7">4.1.1.17</ecNumber>
    </recommendedName>
</protein>
<evidence type="ECO:0000313" key="15">
    <source>
        <dbReference type="EMBL" id="KAJ5716517.1"/>
    </source>
</evidence>
<dbReference type="InterPro" id="IPR029066">
    <property type="entry name" value="PLP-binding_barrel"/>
</dbReference>
<dbReference type="GO" id="GO:0004586">
    <property type="term" value="F:ornithine decarboxylase activity"/>
    <property type="evidence" value="ECO:0007669"/>
    <property type="project" value="UniProtKB-EC"/>
</dbReference>
<dbReference type="InterPro" id="IPR000183">
    <property type="entry name" value="Orn/DAP/Arg_de-COase"/>
</dbReference>